<dbReference type="RefSeq" id="WP_250194137.1">
    <property type="nucleotide sequence ID" value="NZ_CP097635.1"/>
</dbReference>
<dbReference type="Pfam" id="PF11390">
    <property type="entry name" value="FdsD"/>
    <property type="match status" value="1"/>
</dbReference>
<organism evidence="1 2">
    <name type="scientific">Aquincola tertiaricarbonis</name>
    <dbReference type="NCBI Taxonomy" id="391953"/>
    <lineage>
        <taxon>Bacteria</taxon>
        <taxon>Pseudomonadati</taxon>
        <taxon>Pseudomonadota</taxon>
        <taxon>Betaproteobacteria</taxon>
        <taxon>Burkholderiales</taxon>
        <taxon>Sphaerotilaceae</taxon>
        <taxon>Aquincola</taxon>
    </lineage>
</organism>
<keyword evidence="2" id="KW-1185">Reference proteome</keyword>
<name>A0ABY4RZC0_AQUTE</name>
<proteinExistence type="predicted"/>
<protein>
    <submittedName>
        <fullName evidence="1">Formate dehydrogenase subunit delta</fullName>
    </submittedName>
</protein>
<sequence>MHADNLVRMANRIGQFFEAMPDRPEALEGIAQHIQRFWEPRMRRALRAHLADEAALAEHPLLPIVREALDTHPQVLESATAPAG</sequence>
<evidence type="ECO:0000313" key="2">
    <source>
        <dbReference type="Proteomes" id="UP001056201"/>
    </source>
</evidence>
<evidence type="ECO:0000313" key="1">
    <source>
        <dbReference type="EMBL" id="URI05872.1"/>
    </source>
</evidence>
<reference evidence="1" key="1">
    <citation type="submission" date="2022-05" db="EMBL/GenBank/DDBJ databases">
        <title>An RpoN-dependent PEP-CTERM gene is involved in floc formation of an Aquincola tertiaricarbonis strain.</title>
        <authorList>
            <person name="Qiu D."/>
            <person name="Xia M."/>
        </authorList>
    </citation>
    <scope>NUCLEOTIDE SEQUENCE</scope>
    <source>
        <strain evidence="1">RN12</strain>
    </source>
</reference>
<dbReference type="Proteomes" id="UP001056201">
    <property type="component" value="Chromosome 1"/>
</dbReference>
<dbReference type="EMBL" id="CP097635">
    <property type="protein sequence ID" value="URI05872.1"/>
    <property type="molecule type" value="Genomic_DNA"/>
</dbReference>
<dbReference type="InterPro" id="IPR021074">
    <property type="entry name" value="Formate_DH_dsu"/>
</dbReference>
<accession>A0ABY4RZC0</accession>
<gene>
    <name evidence="1" type="ORF">MW290_07920</name>
</gene>